<dbReference type="GO" id="GO:0009228">
    <property type="term" value="P:thiamine biosynthetic process"/>
    <property type="evidence" value="ECO:0007669"/>
    <property type="project" value="InterPro"/>
</dbReference>
<keyword evidence="4" id="KW-0547">Nucleotide-binding</keyword>
<evidence type="ECO:0000259" key="7">
    <source>
        <dbReference type="Pfam" id="PF08543"/>
    </source>
</evidence>
<proteinExistence type="predicted"/>
<name>Q2W2C4_PARM1</name>
<keyword evidence="9" id="KW-1185">Reference proteome</keyword>
<dbReference type="GO" id="GO:0009229">
    <property type="term" value="P:thiamine diphosphate biosynthetic process"/>
    <property type="evidence" value="ECO:0007669"/>
    <property type="project" value="UniProtKB-UniPathway"/>
</dbReference>
<dbReference type="EC" id="2.7.1.49" evidence="2"/>
<dbReference type="Gene3D" id="3.40.1190.20">
    <property type="match status" value="1"/>
</dbReference>
<dbReference type="EMBL" id="AP007255">
    <property type="protein sequence ID" value="BAE52001.1"/>
    <property type="molecule type" value="Genomic_DNA"/>
</dbReference>
<dbReference type="GO" id="GO:0005524">
    <property type="term" value="F:ATP binding"/>
    <property type="evidence" value="ECO:0007669"/>
    <property type="project" value="UniProtKB-KW"/>
</dbReference>
<comment type="pathway">
    <text evidence="1">Cofactor biosynthesis; thiamine diphosphate biosynthesis.</text>
</comment>
<keyword evidence="3" id="KW-0808">Transferase</keyword>
<evidence type="ECO:0000313" key="9">
    <source>
        <dbReference type="Proteomes" id="UP000007058"/>
    </source>
</evidence>
<keyword evidence="6" id="KW-0067">ATP-binding</keyword>
<dbReference type="InterPro" id="IPR004399">
    <property type="entry name" value="HMP/HMP-P_kinase_dom"/>
</dbReference>
<dbReference type="InterPro" id="IPR029056">
    <property type="entry name" value="Ribokinase-like"/>
</dbReference>
<dbReference type="GO" id="GO:0008972">
    <property type="term" value="F:phosphomethylpyrimidine kinase activity"/>
    <property type="evidence" value="ECO:0007669"/>
    <property type="project" value="InterPro"/>
</dbReference>
<evidence type="ECO:0000256" key="6">
    <source>
        <dbReference type="ARBA" id="ARBA00022840"/>
    </source>
</evidence>
<sequence>MAMRGRVLIVAGSDSGGGAGIQADIKAVTCLGGFAATAVTALTAQNTLGVSGIHEVPPDFVRAQMAAVLSDIGADCIKTGMLASAAIVETVALALEELAPAVPLVLDPVMVAKGGAALLADSAAGALVKRLVPRARLLTPNIPEAEVLLGRAIKGADGMEGAARDLLALGPKAVLLKGGHLEGDHLVDVLAEAGGGLRRFTGRRIASRSTHGTGCTLASAIAAGLAQGLGLVEAVERARAYLVRAIETAPGLGSGHGPLNHGHTVKEFQA</sequence>
<dbReference type="PANTHER" id="PTHR20858">
    <property type="entry name" value="PHOSPHOMETHYLPYRIMIDINE KINASE"/>
    <property type="match status" value="1"/>
</dbReference>
<keyword evidence="5 8" id="KW-0418">Kinase</keyword>
<evidence type="ECO:0000256" key="5">
    <source>
        <dbReference type="ARBA" id="ARBA00022777"/>
    </source>
</evidence>
<dbReference type="CDD" id="cd01169">
    <property type="entry name" value="HMPP_kinase"/>
    <property type="match status" value="1"/>
</dbReference>
<dbReference type="HOGENOM" id="CLU_020520_0_3_5"/>
<dbReference type="STRING" id="342108.amb3197"/>
<dbReference type="UniPathway" id="UPA00060">
    <property type="reaction ID" value="UER00138"/>
</dbReference>
<organism evidence="8 9">
    <name type="scientific">Paramagnetospirillum magneticum (strain ATCC 700264 / AMB-1)</name>
    <name type="common">Magnetospirillum magneticum</name>
    <dbReference type="NCBI Taxonomy" id="342108"/>
    <lineage>
        <taxon>Bacteria</taxon>
        <taxon>Pseudomonadati</taxon>
        <taxon>Pseudomonadota</taxon>
        <taxon>Alphaproteobacteria</taxon>
        <taxon>Rhodospirillales</taxon>
        <taxon>Magnetospirillaceae</taxon>
        <taxon>Paramagnetospirillum</taxon>
    </lineage>
</organism>
<dbReference type="FunFam" id="3.40.1190.20:FF:000003">
    <property type="entry name" value="Phosphomethylpyrimidine kinase ThiD"/>
    <property type="match status" value="1"/>
</dbReference>
<feature type="domain" description="Pyridoxamine kinase/Phosphomethylpyrimidine kinase" evidence="7">
    <location>
        <begin position="14"/>
        <end position="260"/>
    </location>
</feature>
<gene>
    <name evidence="8" type="ordered locus">amb3197</name>
</gene>
<dbReference type="GO" id="GO:0005829">
    <property type="term" value="C:cytosol"/>
    <property type="evidence" value="ECO:0007669"/>
    <property type="project" value="TreeGrafter"/>
</dbReference>
<reference evidence="8 9" key="1">
    <citation type="journal article" date="2005" name="DNA Res.">
        <title>Complete genome sequence of the facultative anaerobic magnetotactic bacterium Magnetospirillum sp. strain AMB-1.</title>
        <authorList>
            <person name="Matsunaga T."/>
            <person name="Okamura Y."/>
            <person name="Fukuda Y."/>
            <person name="Wahyudi A.T."/>
            <person name="Murase Y."/>
            <person name="Takeyama H."/>
        </authorList>
    </citation>
    <scope>NUCLEOTIDE SEQUENCE [LARGE SCALE GENOMIC DNA]</scope>
    <source>
        <strain evidence="9">ATCC 700264 / AMB-1</strain>
    </source>
</reference>
<protein>
    <recommendedName>
        <fullName evidence="2">hydroxymethylpyrimidine kinase</fullName>
        <ecNumber evidence="2">2.7.1.49</ecNumber>
    </recommendedName>
</protein>
<accession>Q2W2C4</accession>
<evidence type="ECO:0000256" key="4">
    <source>
        <dbReference type="ARBA" id="ARBA00022741"/>
    </source>
</evidence>
<evidence type="ECO:0000256" key="3">
    <source>
        <dbReference type="ARBA" id="ARBA00022679"/>
    </source>
</evidence>
<dbReference type="InterPro" id="IPR013749">
    <property type="entry name" value="PM/HMP-P_kinase-1"/>
</dbReference>
<dbReference type="PANTHER" id="PTHR20858:SF17">
    <property type="entry name" value="HYDROXYMETHYLPYRIMIDINE_PHOSPHOMETHYLPYRIMIDINE KINASE THI20-RELATED"/>
    <property type="match status" value="1"/>
</dbReference>
<dbReference type="SUPFAM" id="SSF53613">
    <property type="entry name" value="Ribokinase-like"/>
    <property type="match status" value="1"/>
</dbReference>
<evidence type="ECO:0000256" key="1">
    <source>
        <dbReference type="ARBA" id="ARBA00004948"/>
    </source>
</evidence>
<dbReference type="GO" id="GO:0008902">
    <property type="term" value="F:hydroxymethylpyrimidine kinase activity"/>
    <property type="evidence" value="ECO:0007669"/>
    <property type="project" value="UniProtKB-EC"/>
</dbReference>
<evidence type="ECO:0000313" key="8">
    <source>
        <dbReference type="EMBL" id="BAE52001.1"/>
    </source>
</evidence>
<dbReference type="AlphaFoldDB" id="Q2W2C4"/>
<dbReference type="KEGG" id="mag:amb3197"/>
<evidence type="ECO:0000256" key="2">
    <source>
        <dbReference type="ARBA" id="ARBA00012135"/>
    </source>
</evidence>
<dbReference type="Pfam" id="PF08543">
    <property type="entry name" value="Phos_pyr_kin"/>
    <property type="match status" value="1"/>
</dbReference>
<dbReference type="Proteomes" id="UP000007058">
    <property type="component" value="Chromosome"/>
</dbReference>
<dbReference type="NCBIfam" id="TIGR00097">
    <property type="entry name" value="HMP-P_kinase"/>
    <property type="match status" value="1"/>
</dbReference>